<keyword evidence="8" id="KW-1185">Reference proteome</keyword>
<comment type="catalytic activity">
    <reaction evidence="3 4">
        <text>[thioredoxin]-disulfide + L-methionine + H2O = L-methionine (S)-S-oxide + [thioredoxin]-dithiol</text>
        <dbReference type="Rhea" id="RHEA:19993"/>
        <dbReference type="Rhea" id="RHEA-COMP:10698"/>
        <dbReference type="Rhea" id="RHEA-COMP:10700"/>
        <dbReference type="ChEBI" id="CHEBI:15377"/>
        <dbReference type="ChEBI" id="CHEBI:29950"/>
        <dbReference type="ChEBI" id="CHEBI:50058"/>
        <dbReference type="ChEBI" id="CHEBI:57844"/>
        <dbReference type="ChEBI" id="CHEBI:58772"/>
        <dbReference type="EC" id="1.8.4.11"/>
    </reaction>
</comment>
<dbReference type="PANTHER" id="PTHR43774:SF1">
    <property type="entry name" value="PEPTIDE METHIONINE SULFOXIDE REDUCTASE MSRA 2"/>
    <property type="match status" value="1"/>
</dbReference>
<sequence precursor="true">MMSNTKVAVRVAQQPQRKTLKTLWICFLTLAALASWCLNVSAADVQDKDQSQPEELVATFAGGCFWCTEAVFERMEGVNDVISGYIGGTVRNPTYEQVCTKKTGHAEAVEIYYDPSKVSFDELLEVFFKTHDPTTLNRQGPDSGPQYRSSVFYHDDQQRAATEAYIKKLDESGEFDRKIVTQLEKAVTFYPAEEYHQDFYRKNPNYGYCQAIVKDKVRKFNRTFSDKIKK</sequence>
<dbReference type="Pfam" id="PF01625">
    <property type="entry name" value="PMSR"/>
    <property type="match status" value="1"/>
</dbReference>
<evidence type="ECO:0000256" key="3">
    <source>
        <dbReference type="ARBA" id="ARBA00048782"/>
    </source>
</evidence>
<dbReference type="InterPro" id="IPR036509">
    <property type="entry name" value="Met_Sox_Rdtase_MsrA_sf"/>
</dbReference>
<dbReference type="InterPro" id="IPR002569">
    <property type="entry name" value="Met_Sox_Rdtase_MsrA_dom"/>
</dbReference>
<comment type="catalytic activity">
    <reaction evidence="2 4">
        <text>L-methionyl-[protein] + [thioredoxin]-disulfide + H2O = L-methionyl-(S)-S-oxide-[protein] + [thioredoxin]-dithiol</text>
        <dbReference type="Rhea" id="RHEA:14217"/>
        <dbReference type="Rhea" id="RHEA-COMP:10698"/>
        <dbReference type="Rhea" id="RHEA-COMP:10700"/>
        <dbReference type="Rhea" id="RHEA-COMP:12313"/>
        <dbReference type="Rhea" id="RHEA-COMP:12315"/>
        <dbReference type="ChEBI" id="CHEBI:15377"/>
        <dbReference type="ChEBI" id="CHEBI:16044"/>
        <dbReference type="ChEBI" id="CHEBI:29950"/>
        <dbReference type="ChEBI" id="CHEBI:44120"/>
        <dbReference type="ChEBI" id="CHEBI:50058"/>
        <dbReference type="EC" id="1.8.4.11"/>
    </reaction>
</comment>
<evidence type="ECO:0000256" key="5">
    <source>
        <dbReference type="SAM" id="SignalP"/>
    </source>
</evidence>
<dbReference type="NCBIfam" id="TIGR00401">
    <property type="entry name" value="msrA"/>
    <property type="match status" value="1"/>
</dbReference>
<keyword evidence="5" id="KW-0732">Signal</keyword>
<dbReference type="EMBL" id="CP036264">
    <property type="protein sequence ID" value="QEG01281.1"/>
    <property type="molecule type" value="Genomic_DNA"/>
</dbReference>
<comment type="function">
    <text evidence="4">Has an important function as a repair enzyme for proteins that have been inactivated by oxidation. Catalyzes the reversible oxidation-reduction of methionine sulfoxide in proteins to methionine.</text>
</comment>
<dbReference type="PANTHER" id="PTHR43774">
    <property type="entry name" value="PEPTIDE METHIONINE SULFOXIDE REDUCTASE"/>
    <property type="match status" value="1"/>
</dbReference>
<dbReference type="GO" id="GO:0033744">
    <property type="term" value="F:L-methionine:thioredoxin-disulfide S-oxidoreductase activity"/>
    <property type="evidence" value="ECO:0007669"/>
    <property type="project" value="RHEA"/>
</dbReference>
<name>A0A5B9MML8_9BACT</name>
<dbReference type="RefSeq" id="WP_147870375.1">
    <property type="nucleotide sequence ID" value="NZ_CP036264.1"/>
</dbReference>
<dbReference type="EC" id="1.8.4.11" evidence="4"/>
<keyword evidence="1 4" id="KW-0560">Oxidoreductase</keyword>
<dbReference type="AlphaFoldDB" id="A0A5B9MML8"/>
<reference evidence="7 8" key="1">
    <citation type="submission" date="2019-02" db="EMBL/GenBank/DDBJ databases">
        <title>Planctomycetal bacteria perform biofilm scaping via a novel small molecule.</title>
        <authorList>
            <person name="Jeske O."/>
            <person name="Boedeker C."/>
            <person name="Wiegand S."/>
            <person name="Breitling P."/>
            <person name="Kallscheuer N."/>
            <person name="Jogler M."/>
            <person name="Rohde M."/>
            <person name="Petersen J."/>
            <person name="Medema M.H."/>
            <person name="Surup F."/>
            <person name="Jogler C."/>
        </authorList>
    </citation>
    <scope>NUCLEOTIDE SEQUENCE [LARGE SCALE GENOMIC DNA]</scope>
    <source>
        <strain evidence="7 8">Mal15</strain>
    </source>
</reference>
<feature type="active site" evidence="4">
    <location>
        <position position="64"/>
    </location>
</feature>
<accession>A0A5B9MML8</accession>
<dbReference type="GO" id="GO:0008113">
    <property type="term" value="F:peptide-methionine (S)-S-oxide reductase activity"/>
    <property type="evidence" value="ECO:0007669"/>
    <property type="project" value="UniProtKB-UniRule"/>
</dbReference>
<feature type="signal peptide" evidence="5">
    <location>
        <begin position="1"/>
        <end position="42"/>
    </location>
</feature>
<dbReference type="Proteomes" id="UP000321353">
    <property type="component" value="Chromosome"/>
</dbReference>
<protein>
    <recommendedName>
        <fullName evidence="4">Peptide methionine sulfoxide reductase MsrA</fullName>
        <shortName evidence="4">Protein-methionine-S-oxide reductase</shortName>
        <ecNumber evidence="4">1.8.4.11</ecNumber>
    </recommendedName>
    <alternativeName>
        <fullName evidence="4">Peptide-methionine (S)-S-oxide reductase</fullName>
        <shortName evidence="4">Peptide Met(O) reductase</shortName>
    </alternativeName>
</protein>
<gene>
    <name evidence="7" type="primary">msrA2</name>
    <name evidence="4" type="synonym">msrA</name>
    <name evidence="7" type="ORF">Mal15_53570</name>
</gene>
<dbReference type="SUPFAM" id="SSF55068">
    <property type="entry name" value="Peptide methionine sulfoxide reductase"/>
    <property type="match status" value="1"/>
</dbReference>
<evidence type="ECO:0000313" key="7">
    <source>
        <dbReference type="EMBL" id="QEG01281.1"/>
    </source>
</evidence>
<dbReference type="KEGG" id="smam:Mal15_53570"/>
<evidence type="ECO:0000256" key="4">
    <source>
        <dbReference type="HAMAP-Rule" id="MF_01401"/>
    </source>
</evidence>
<evidence type="ECO:0000256" key="1">
    <source>
        <dbReference type="ARBA" id="ARBA00023002"/>
    </source>
</evidence>
<organism evidence="7 8">
    <name type="scientific">Stieleria maiorica</name>
    <dbReference type="NCBI Taxonomy" id="2795974"/>
    <lineage>
        <taxon>Bacteria</taxon>
        <taxon>Pseudomonadati</taxon>
        <taxon>Planctomycetota</taxon>
        <taxon>Planctomycetia</taxon>
        <taxon>Pirellulales</taxon>
        <taxon>Pirellulaceae</taxon>
        <taxon>Stieleria</taxon>
    </lineage>
</organism>
<evidence type="ECO:0000313" key="8">
    <source>
        <dbReference type="Proteomes" id="UP000321353"/>
    </source>
</evidence>
<feature type="chain" id="PRO_5023034953" description="Peptide methionine sulfoxide reductase MsrA" evidence="5">
    <location>
        <begin position="43"/>
        <end position="230"/>
    </location>
</feature>
<proteinExistence type="inferred from homology"/>
<dbReference type="Gene3D" id="3.30.1060.10">
    <property type="entry name" value="Peptide methionine sulphoxide reductase MsrA"/>
    <property type="match status" value="1"/>
</dbReference>
<feature type="domain" description="Peptide methionine sulphoxide reductase MsrA" evidence="6">
    <location>
        <begin position="58"/>
        <end position="210"/>
    </location>
</feature>
<dbReference type="HAMAP" id="MF_01401">
    <property type="entry name" value="MsrA"/>
    <property type="match status" value="1"/>
</dbReference>
<comment type="similarity">
    <text evidence="4">Belongs to the MsrA Met sulfoxide reductase family.</text>
</comment>
<evidence type="ECO:0000259" key="6">
    <source>
        <dbReference type="Pfam" id="PF01625"/>
    </source>
</evidence>
<evidence type="ECO:0000256" key="2">
    <source>
        <dbReference type="ARBA" id="ARBA00047806"/>
    </source>
</evidence>